<dbReference type="InterPro" id="IPR027304">
    <property type="entry name" value="Trigger_fact/SurA_dom_sf"/>
</dbReference>
<dbReference type="Pfam" id="PF13462">
    <property type="entry name" value="Thioredoxin_4"/>
    <property type="match status" value="1"/>
</dbReference>
<evidence type="ECO:0000256" key="3">
    <source>
        <dbReference type="ARBA" id="ARBA00023002"/>
    </source>
</evidence>
<evidence type="ECO:0000313" key="8">
    <source>
        <dbReference type="EMBL" id="BDG04073.1"/>
    </source>
</evidence>
<dbReference type="EMBL" id="AP025591">
    <property type="protein sequence ID" value="BDG04073.1"/>
    <property type="molecule type" value="Genomic_DNA"/>
</dbReference>
<evidence type="ECO:0000256" key="1">
    <source>
        <dbReference type="ARBA" id="ARBA00005791"/>
    </source>
</evidence>
<evidence type="ECO:0000313" key="9">
    <source>
        <dbReference type="Proteomes" id="UP001162891"/>
    </source>
</evidence>
<dbReference type="InterPro" id="IPR012336">
    <property type="entry name" value="Thioredoxin-like_fold"/>
</dbReference>
<dbReference type="SUPFAM" id="SSF52833">
    <property type="entry name" value="Thioredoxin-like"/>
    <property type="match status" value="1"/>
</dbReference>
<proteinExistence type="inferred from homology"/>
<protein>
    <submittedName>
        <fullName evidence="8">Oxidoreductase</fullName>
    </submittedName>
</protein>
<comment type="similarity">
    <text evidence="1">Belongs to the thioredoxin family. DsbA subfamily.</text>
</comment>
<feature type="domain" description="Thioredoxin" evidence="7">
    <location>
        <begin position="172"/>
        <end position="349"/>
    </location>
</feature>
<keyword evidence="5" id="KW-0676">Redox-active center</keyword>
<dbReference type="PROSITE" id="PS51257">
    <property type="entry name" value="PROKAR_LIPOPROTEIN"/>
    <property type="match status" value="1"/>
</dbReference>
<evidence type="ECO:0000256" key="5">
    <source>
        <dbReference type="ARBA" id="ARBA00023284"/>
    </source>
</evidence>
<dbReference type="Gene3D" id="1.10.4030.10">
    <property type="entry name" value="Porin chaperone SurA, peptide-binding domain"/>
    <property type="match status" value="1"/>
</dbReference>
<feature type="signal peptide" evidence="6">
    <location>
        <begin position="1"/>
        <end position="23"/>
    </location>
</feature>
<organism evidence="8 9">
    <name type="scientific">Anaeromyxobacter oryzae</name>
    <dbReference type="NCBI Taxonomy" id="2918170"/>
    <lineage>
        <taxon>Bacteria</taxon>
        <taxon>Pseudomonadati</taxon>
        <taxon>Myxococcota</taxon>
        <taxon>Myxococcia</taxon>
        <taxon>Myxococcales</taxon>
        <taxon>Cystobacterineae</taxon>
        <taxon>Anaeromyxobacteraceae</taxon>
        <taxon>Anaeromyxobacter</taxon>
    </lineage>
</organism>
<dbReference type="Proteomes" id="UP001162891">
    <property type="component" value="Chromosome"/>
</dbReference>
<dbReference type="InterPro" id="IPR013766">
    <property type="entry name" value="Thioredoxin_domain"/>
</dbReference>
<evidence type="ECO:0000259" key="7">
    <source>
        <dbReference type="PROSITE" id="PS51352"/>
    </source>
</evidence>
<dbReference type="PROSITE" id="PS51352">
    <property type="entry name" value="THIOREDOXIN_2"/>
    <property type="match status" value="1"/>
</dbReference>
<keyword evidence="3" id="KW-0560">Oxidoreductase</keyword>
<reference evidence="9" key="1">
    <citation type="journal article" date="2022" name="Int. J. Syst. Evol. Microbiol.">
        <title>Anaeromyxobacter oryzae sp. nov., Anaeromyxobacter diazotrophicus sp. nov. and Anaeromyxobacter paludicola sp. nov., isolated from paddy soils.</title>
        <authorList>
            <person name="Itoh H."/>
            <person name="Xu Z."/>
            <person name="Mise K."/>
            <person name="Masuda Y."/>
            <person name="Ushijima N."/>
            <person name="Hayakawa C."/>
            <person name="Shiratori Y."/>
            <person name="Senoo K."/>
        </authorList>
    </citation>
    <scope>NUCLEOTIDE SEQUENCE [LARGE SCALE GENOMIC DNA]</scope>
    <source>
        <strain evidence="9">Red232</strain>
    </source>
</reference>
<evidence type="ECO:0000256" key="6">
    <source>
        <dbReference type="SAM" id="SignalP"/>
    </source>
</evidence>
<dbReference type="InterPro" id="IPR036249">
    <property type="entry name" value="Thioredoxin-like_sf"/>
</dbReference>
<keyword evidence="2 6" id="KW-0732">Signal</keyword>
<feature type="chain" id="PRO_5046063651" evidence="6">
    <location>
        <begin position="24"/>
        <end position="357"/>
    </location>
</feature>
<sequence length="357" mass="38506">MSIRSSALGLVLALAACQSPRSAQQPGAPAQQQVNPQAPVAKVGVQTITAAQLDDTIKKDLKQLDQQYQEQVYELKRRALEQMIQKQVFEAKAKAVGVSVDDLIDREVVQKIPEPSDAEVKSLYDAAVAQGQKLPPLAQVKPNIVRFIKNQKGQEVLAKYYDGLRKDAGVEVLLPAYVPPKVEVAATGPAKGAADAPVTIVEFSDYQCPYCVRAEPTVKEVVAAYPGKIRLVYRDYPLPGHSLAPKAAEAAHCAGDQGKYWEMHDRLFAAQGKLDVADLKGYAKDVGLDPAKFDKCLDSGEKASEVAFHKKAGEEAGVNGTPAFFINGRLISGAQPAEAFKQVIDSELQGAEKTAKK</sequence>
<dbReference type="PANTHER" id="PTHR13887:SF14">
    <property type="entry name" value="DISULFIDE BOND FORMATION PROTEIN D"/>
    <property type="match status" value="1"/>
</dbReference>
<keyword evidence="4" id="KW-1015">Disulfide bond</keyword>
<dbReference type="PANTHER" id="PTHR13887">
    <property type="entry name" value="GLUTATHIONE S-TRANSFERASE KAPPA"/>
    <property type="match status" value="1"/>
</dbReference>
<dbReference type="RefSeq" id="WP_248352448.1">
    <property type="nucleotide sequence ID" value="NZ_AP025591.1"/>
</dbReference>
<evidence type="ECO:0000256" key="2">
    <source>
        <dbReference type="ARBA" id="ARBA00022729"/>
    </source>
</evidence>
<keyword evidence="9" id="KW-1185">Reference proteome</keyword>
<name>A0ABN6MSV4_9BACT</name>
<dbReference type="Gene3D" id="3.40.30.10">
    <property type="entry name" value="Glutaredoxin"/>
    <property type="match status" value="1"/>
</dbReference>
<dbReference type="SUPFAM" id="SSF109998">
    <property type="entry name" value="Triger factor/SurA peptide-binding domain-like"/>
    <property type="match status" value="1"/>
</dbReference>
<dbReference type="Pfam" id="PF13624">
    <property type="entry name" value="SurA_N_3"/>
    <property type="match status" value="1"/>
</dbReference>
<evidence type="ECO:0000256" key="4">
    <source>
        <dbReference type="ARBA" id="ARBA00023157"/>
    </source>
</evidence>
<gene>
    <name evidence="8" type="primary">dsbG</name>
    <name evidence="8" type="ORF">AMOR_30690</name>
</gene>
<accession>A0ABN6MSV4</accession>